<evidence type="ECO:0000313" key="3">
    <source>
        <dbReference type="EMBL" id="MFH6600756.1"/>
    </source>
</evidence>
<organism evidence="3 4">
    <name type="scientific">Ectopseudomonas khazarica</name>
    <dbReference type="NCBI Taxonomy" id="2502979"/>
    <lineage>
        <taxon>Bacteria</taxon>
        <taxon>Pseudomonadati</taxon>
        <taxon>Pseudomonadota</taxon>
        <taxon>Gammaproteobacteria</taxon>
        <taxon>Pseudomonadales</taxon>
        <taxon>Pseudomonadaceae</taxon>
        <taxon>Ectopseudomonas</taxon>
    </lineage>
</organism>
<protein>
    <submittedName>
        <fullName evidence="3">Uncharacterized protein</fullName>
    </submittedName>
</protein>
<keyword evidence="2" id="KW-0472">Membrane</keyword>
<evidence type="ECO:0000256" key="1">
    <source>
        <dbReference type="SAM" id="MobiDB-lite"/>
    </source>
</evidence>
<dbReference type="EMBL" id="JBHEGD010000002">
    <property type="protein sequence ID" value="MFH6600756.1"/>
    <property type="molecule type" value="Genomic_DNA"/>
</dbReference>
<comment type="caution">
    <text evidence="3">The sequence shown here is derived from an EMBL/GenBank/DDBJ whole genome shotgun (WGS) entry which is preliminary data.</text>
</comment>
<proteinExistence type="predicted"/>
<name>A0ABW7MGN8_9GAMM</name>
<dbReference type="Proteomes" id="UP001609932">
    <property type="component" value="Unassembled WGS sequence"/>
</dbReference>
<reference evidence="3 4" key="1">
    <citation type="submission" date="2024-09" db="EMBL/GenBank/DDBJ databases">
        <title>Elucidation of the Bokeelamides from Bacteria Associated with Moon Snail Egg Collars.</title>
        <authorList>
            <person name="Campbell R."/>
            <person name="Piedl K."/>
            <person name="Mevers E."/>
        </authorList>
    </citation>
    <scope>NUCLEOTIDE SEQUENCE [LARGE SCALE GENOMIC DNA]</scope>
    <source>
        <strain evidence="3 4">EM133</strain>
    </source>
</reference>
<feature type="region of interest" description="Disordered" evidence="1">
    <location>
        <begin position="62"/>
        <end position="97"/>
    </location>
</feature>
<evidence type="ECO:0000313" key="4">
    <source>
        <dbReference type="Proteomes" id="UP001609932"/>
    </source>
</evidence>
<keyword evidence="2" id="KW-1133">Transmembrane helix</keyword>
<feature type="transmembrane region" description="Helical" evidence="2">
    <location>
        <begin position="6"/>
        <end position="25"/>
    </location>
</feature>
<keyword evidence="4" id="KW-1185">Reference proteome</keyword>
<gene>
    <name evidence="3" type="ORF">ACEVAQ_18805</name>
</gene>
<keyword evidence="2" id="KW-0812">Transmembrane</keyword>
<accession>A0ABW7MGN8</accession>
<dbReference type="RefSeq" id="WP_395273569.1">
    <property type="nucleotide sequence ID" value="NZ_JBHEGD010000002.1"/>
</dbReference>
<evidence type="ECO:0000256" key="2">
    <source>
        <dbReference type="SAM" id="Phobius"/>
    </source>
</evidence>
<sequence length="97" mass="10925">MKKIKIIFKALNITLLTLMIYTIRIKENISPKQYKTITSAVILFCILTVLIGPPRAAPELRILSPKDSPHTESTKPIEFIFPPPPQAPDFTKPGLQQ</sequence>
<feature type="transmembrane region" description="Helical" evidence="2">
    <location>
        <begin position="37"/>
        <end position="56"/>
    </location>
</feature>